<dbReference type="EC" id="3.1.21.-" evidence="5"/>
<feature type="binding site" evidence="4">
    <location>
        <position position="19"/>
    </location>
    <ligand>
        <name>a divalent metal cation</name>
        <dbReference type="ChEBI" id="CHEBI:60240"/>
        <label>1</label>
    </ligand>
</feature>
<dbReference type="InterPro" id="IPR032466">
    <property type="entry name" value="Metal_Hydrolase"/>
</dbReference>
<accession>A0A212L9S7</accession>
<dbReference type="AlphaFoldDB" id="A0A212L9S7"/>
<reference evidence="5" key="1">
    <citation type="submission" date="2016-08" db="EMBL/GenBank/DDBJ databases">
        <authorList>
            <person name="Seilhamer J.J."/>
        </authorList>
    </citation>
    <scope>NUCLEOTIDE SEQUENCE</scope>
    <source>
        <strain evidence="5">86</strain>
    </source>
</reference>
<dbReference type="InterPro" id="IPR015991">
    <property type="entry name" value="TatD/YcfH-like"/>
</dbReference>
<dbReference type="InterPro" id="IPR018228">
    <property type="entry name" value="DNase_TatD-rel_CS"/>
</dbReference>
<dbReference type="GO" id="GO:0005829">
    <property type="term" value="C:cytosol"/>
    <property type="evidence" value="ECO:0007669"/>
    <property type="project" value="TreeGrafter"/>
</dbReference>
<comment type="similarity">
    <text evidence="1">Belongs to the metallo-dependent hydrolases superfamily. TatD-type hydrolase family.</text>
</comment>
<dbReference type="GO" id="GO:0046872">
    <property type="term" value="F:metal ion binding"/>
    <property type="evidence" value="ECO:0007669"/>
    <property type="project" value="UniProtKB-KW"/>
</dbReference>
<dbReference type="InterPro" id="IPR001130">
    <property type="entry name" value="TatD-like"/>
</dbReference>
<dbReference type="SUPFAM" id="SSF51556">
    <property type="entry name" value="Metallo-dependent hydrolases"/>
    <property type="match status" value="1"/>
</dbReference>
<feature type="binding site" evidence="4">
    <location>
        <position position="167"/>
    </location>
    <ligand>
        <name>a divalent metal cation</name>
        <dbReference type="ChEBI" id="CHEBI:60240"/>
        <label>2</label>
    </ligand>
</feature>
<organism evidence="5">
    <name type="scientific">uncultured Pleomorphomonas sp</name>
    <dbReference type="NCBI Taxonomy" id="442121"/>
    <lineage>
        <taxon>Bacteria</taxon>
        <taxon>Pseudomonadati</taxon>
        <taxon>Pseudomonadota</taxon>
        <taxon>Alphaproteobacteria</taxon>
        <taxon>Hyphomicrobiales</taxon>
        <taxon>Pleomorphomonadaceae</taxon>
        <taxon>Pleomorphomonas</taxon>
        <taxon>environmental samples</taxon>
    </lineage>
</organism>
<dbReference type="FunFam" id="3.20.20.140:FF:000005">
    <property type="entry name" value="TatD family hydrolase"/>
    <property type="match status" value="1"/>
</dbReference>
<protein>
    <submittedName>
        <fullName evidence="5">Uncharacterized deoxyribonuclease YcfH</fullName>
        <ecNumber evidence="5">3.1.21.-</ecNumber>
    </submittedName>
</protein>
<feature type="binding site" evidence="4">
    <location>
        <position position="217"/>
    </location>
    <ligand>
        <name>a divalent metal cation</name>
        <dbReference type="ChEBI" id="CHEBI:60240"/>
        <label>1</label>
    </ligand>
</feature>
<keyword evidence="3 5" id="KW-0378">Hydrolase</keyword>
<dbReference type="PROSITE" id="PS01137">
    <property type="entry name" value="TATD_1"/>
    <property type="match status" value="1"/>
</dbReference>
<dbReference type="NCBIfam" id="TIGR00010">
    <property type="entry name" value="YchF/TatD family DNA exonuclease"/>
    <property type="match status" value="1"/>
</dbReference>
<proteinExistence type="inferred from homology"/>
<dbReference type="Gene3D" id="3.20.20.140">
    <property type="entry name" value="Metal-dependent hydrolases"/>
    <property type="match status" value="1"/>
</dbReference>
<feature type="binding site" evidence="4">
    <location>
        <position position="141"/>
    </location>
    <ligand>
        <name>a divalent metal cation</name>
        <dbReference type="ChEBI" id="CHEBI:60240"/>
        <label>2</label>
    </ligand>
</feature>
<evidence type="ECO:0000256" key="2">
    <source>
        <dbReference type="ARBA" id="ARBA00022723"/>
    </source>
</evidence>
<dbReference type="EMBL" id="FMJD01000005">
    <property type="protein sequence ID" value="SCM74079.1"/>
    <property type="molecule type" value="Genomic_DNA"/>
</dbReference>
<name>A0A212L9S7_9HYPH</name>
<dbReference type="PANTHER" id="PTHR46124:SF2">
    <property type="entry name" value="D-AMINOACYL-TRNA DEACYLASE"/>
    <property type="match status" value="1"/>
</dbReference>
<dbReference type="Pfam" id="PF01026">
    <property type="entry name" value="TatD_DNase"/>
    <property type="match status" value="1"/>
</dbReference>
<evidence type="ECO:0000256" key="4">
    <source>
        <dbReference type="PIRSR" id="PIRSR005902-1"/>
    </source>
</evidence>
<evidence type="ECO:0000256" key="3">
    <source>
        <dbReference type="ARBA" id="ARBA00022801"/>
    </source>
</evidence>
<dbReference type="CDD" id="cd01310">
    <property type="entry name" value="TatD_DNAse"/>
    <property type="match status" value="1"/>
</dbReference>
<dbReference type="GO" id="GO:0016788">
    <property type="term" value="F:hydrolase activity, acting on ester bonds"/>
    <property type="evidence" value="ECO:0007669"/>
    <property type="project" value="InterPro"/>
</dbReference>
<evidence type="ECO:0000313" key="5">
    <source>
        <dbReference type="EMBL" id="SCM74079.1"/>
    </source>
</evidence>
<feature type="binding site" evidence="4">
    <location>
        <position position="105"/>
    </location>
    <ligand>
        <name>a divalent metal cation</name>
        <dbReference type="ChEBI" id="CHEBI:60240"/>
        <label>1</label>
    </ligand>
</feature>
<dbReference type="PIRSF" id="PIRSF005902">
    <property type="entry name" value="DNase_TatD"/>
    <property type="match status" value="1"/>
</dbReference>
<evidence type="ECO:0000256" key="1">
    <source>
        <dbReference type="ARBA" id="ARBA00009275"/>
    </source>
</evidence>
<dbReference type="PANTHER" id="PTHR46124">
    <property type="entry name" value="D-AMINOACYL-TRNA DEACYLASE"/>
    <property type="match status" value="1"/>
</dbReference>
<gene>
    <name evidence="5" type="primary">ycfH</name>
    <name evidence="5" type="ORF">KL86PLE_130077</name>
</gene>
<feature type="binding site" evidence="4">
    <location>
        <position position="21"/>
    </location>
    <ligand>
        <name>a divalent metal cation</name>
        <dbReference type="ChEBI" id="CHEBI:60240"/>
        <label>1</label>
    </ligand>
</feature>
<dbReference type="GO" id="GO:0004536">
    <property type="term" value="F:DNA nuclease activity"/>
    <property type="evidence" value="ECO:0007669"/>
    <property type="project" value="InterPro"/>
</dbReference>
<keyword evidence="2 4" id="KW-0479">Metal-binding</keyword>
<sequence>MSERSLVFLRSDTMIVDSHCHLDFPDFAGETDALIARAAAADVRLMVTIGTRVRDFGKVRAIAEAHSQVYCTVGTHPHEAEKEADVAVEELVDLAAHPKVIGIGEAGLDYFYDSSPRDVQAEVFRRHIAAARMTGLPVCIHSRDADADMIAILEEETGKGAFPILLHCFSSGRQLMERATALGAFVSFSGILTFKRSDELRAIARDVPMDRLLVETDAPYLAPLPWRGKRNEPAYVAHTAKVLAEVKGVAPEEMAATTTANFARLFAKVPREAVAP</sequence>